<comment type="caution">
    <text evidence="4">The sequence shown here is derived from an EMBL/GenBank/DDBJ whole genome shotgun (WGS) entry which is preliminary data.</text>
</comment>
<organism evidence="4 5">
    <name type="scientific">Pycnoporus cinnabarinus</name>
    <name type="common">Cinnabar-red polypore</name>
    <name type="synonym">Trametes cinnabarina</name>
    <dbReference type="NCBI Taxonomy" id="5643"/>
    <lineage>
        <taxon>Eukaryota</taxon>
        <taxon>Fungi</taxon>
        <taxon>Dikarya</taxon>
        <taxon>Basidiomycota</taxon>
        <taxon>Agaricomycotina</taxon>
        <taxon>Agaricomycetes</taxon>
        <taxon>Polyporales</taxon>
        <taxon>Polyporaceae</taxon>
        <taxon>Trametes</taxon>
    </lineage>
</organism>
<name>A0A060SP67_PYCCI</name>
<sequence>MSLGQAWSAEMAGTATQDEVFKYLDKYWESGGNFLDTSNNYQNGEVEDSLKKLNTSYVDLLYVHWWDYSTSIPELMQGLDSLVKANKVLYLGISDTPAWIVVKANEYARAHGMAQFVVYQGMWNVGARDIEREIVPMCRAEGMGIAPWGVLGQGKFKSEEEIKARSHLRYGLPQTEEEKKLSAVLNKIAADVGGGATIASIAVAWTLAKCPYVFPVIGGKSEKQLDEAIKASPQIRPRLRSICLSAGY</sequence>
<dbReference type="Proteomes" id="UP000029665">
    <property type="component" value="Unassembled WGS sequence"/>
</dbReference>
<dbReference type="HOGENOM" id="CLU_023205_2_0_1"/>
<dbReference type="OMA" id="DKYWESG"/>
<dbReference type="InterPro" id="IPR050523">
    <property type="entry name" value="AKR_Detox_Biosynth"/>
</dbReference>
<dbReference type="InterPro" id="IPR036812">
    <property type="entry name" value="NAD(P)_OxRdtase_dom_sf"/>
</dbReference>
<dbReference type="PANTHER" id="PTHR43364:SF7">
    <property type="entry name" value="NADP-DEPENDENT OXIDOREDUCTASE DOMAIN-CONTAINING PROTEIN-RELATED"/>
    <property type="match status" value="1"/>
</dbReference>
<evidence type="ECO:0000313" key="5">
    <source>
        <dbReference type="Proteomes" id="UP000029665"/>
    </source>
</evidence>
<dbReference type="Gene3D" id="3.20.20.100">
    <property type="entry name" value="NADP-dependent oxidoreductase domain"/>
    <property type="match status" value="1"/>
</dbReference>
<evidence type="ECO:0000259" key="3">
    <source>
        <dbReference type="Pfam" id="PF00248"/>
    </source>
</evidence>
<comment type="similarity">
    <text evidence="2">Belongs to the aldo/keto reductase family. Aldo/keto reductase 2 subfamily.</text>
</comment>
<evidence type="ECO:0000256" key="1">
    <source>
        <dbReference type="ARBA" id="ARBA00022857"/>
    </source>
</evidence>
<feature type="domain" description="NADP-dependent oxidoreductase" evidence="3">
    <location>
        <begin position="46"/>
        <end position="232"/>
    </location>
</feature>
<proteinExistence type="inferred from homology"/>
<accession>A0A060SP67</accession>
<gene>
    <name evidence="4" type="ORF">BN946_scf184917.g13</name>
</gene>
<protein>
    <recommendedName>
        <fullName evidence="3">NADP-dependent oxidoreductase domain-containing protein</fullName>
    </recommendedName>
</protein>
<dbReference type="EMBL" id="CCBP010000361">
    <property type="protein sequence ID" value="CDO76297.1"/>
    <property type="molecule type" value="Genomic_DNA"/>
</dbReference>
<dbReference type="OrthoDB" id="48988at2759"/>
<keyword evidence="1" id="KW-0521">NADP</keyword>
<dbReference type="Pfam" id="PF00248">
    <property type="entry name" value="Aldo_ket_red"/>
    <property type="match status" value="1"/>
</dbReference>
<evidence type="ECO:0000313" key="4">
    <source>
        <dbReference type="EMBL" id="CDO76297.1"/>
    </source>
</evidence>
<dbReference type="STRING" id="5643.A0A060SP67"/>
<dbReference type="InterPro" id="IPR023210">
    <property type="entry name" value="NADP_OxRdtase_dom"/>
</dbReference>
<dbReference type="PANTHER" id="PTHR43364">
    <property type="entry name" value="NADH-SPECIFIC METHYLGLYOXAL REDUCTASE-RELATED"/>
    <property type="match status" value="1"/>
</dbReference>
<keyword evidence="5" id="KW-1185">Reference proteome</keyword>
<reference evidence="4" key="1">
    <citation type="submission" date="2014-01" db="EMBL/GenBank/DDBJ databases">
        <title>The genome of the white-rot fungus Pycnoporus cinnabarinus: a basidiomycete model with a versatile arsenal for lignocellulosic biomass breakdown.</title>
        <authorList>
            <person name="Levasseur A."/>
            <person name="Lomascolo A."/>
            <person name="Ruiz-Duenas F.J."/>
            <person name="Uzan E."/>
            <person name="Piumi F."/>
            <person name="Kues U."/>
            <person name="Ram A.F.J."/>
            <person name="Murat C."/>
            <person name="Haon M."/>
            <person name="Benoit I."/>
            <person name="Arfi Y."/>
            <person name="Chevret D."/>
            <person name="Drula E."/>
            <person name="Kwon M.J."/>
            <person name="Gouret P."/>
            <person name="Lesage-Meessen L."/>
            <person name="Lombard V."/>
            <person name="Mariette J."/>
            <person name="Noirot C."/>
            <person name="Park J."/>
            <person name="Patyshakuliyeva A."/>
            <person name="Wieneger R.A.B."/>
            <person name="Wosten H.A.B."/>
            <person name="Martin F."/>
            <person name="Coutinho P.M."/>
            <person name="de Vries R."/>
            <person name="Martinez A.T."/>
            <person name="Klopp C."/>
            <person name="Pontarotti P."/>
            <person name="Henrissat B."/>
            <person name="Record E."/>
        </authorList>
    </citation>
    <scope>NUCLEOTIDE SEQUENCE [LARGE SCALE GENOMIC DNA]</scope>
    <source>
        <strain evidence="4">BRFM137</strain>
    </source>
</reference>
<dbReference type="AlphaFoldDB" id="A0A060SP67"/>
<dbReference type="SUPFAM" id="SSF51430">
    <property type="entry name" value="NAD(P)-linked oxidoreductase"/>
    <property type="match status" value="1"/>
</dbReference>
<evidence type="ECO:0000256" key="2">
    <source>
        <dbReference type="ARBA" id="ARBA00038157"/>
    </source>
</evidence>